<evidence type="ECO:0000313" key="2">
    <source>
        <dbReference type="Proteomes" id="UP001165064"/>
    </source>
</evidence>
<accession>A0ACB5SX41</accession>
<sequence length="793" mass="86759">MQSLFSKRPPAKESPFPSQKQTQTPKHKQSSSLTPPQLVTSNLPPSSQQNPSQQHQQQQQQPLQQAQVQPVQQQQHSSPFHFQVQQGPMQQQYPSNNPSLPPLSIPQNQAPQINFTGATPSTYSFPQLQTQPAAPTFSKRRVWVKKPNKTPTTLMVGPNDIVDDLKTLILIKYPTSLALQVDPSDLVVKLEVQFPQSVSPAGTSLTTGTTIFNSPKTIDKYGPSDPSVLGQSNSISMPMAQSGSYKRTTPVGSVPKPMAKVAKAKQNSSHPESTTLSYLKSSAAPVSPVPISASKSSLLPKHHGLDQPSTKLPKTSSNLSAGKGGVPHLIALEPDVLVYKILDQYFPHGMKMQDSFIVEPCSQVVPPPARSTTTALPKQMAPIARTSTAPPMHQYTTIAEVEASAGRVTPQTLQPALNLKVRTPHELSFPSNIKDDFKTAIMGGTSGVPGGPTGPIERSLSPREAKYKRAGSVTVDAQPSSTVILFPKSKKPESKSPNPQNSQNTSNTPSFHRKVASGDSIVNPLQRVDEYIKSQSNDGMLVLNGSNNNKDNSTTNSKERNTGTTANTTSITSNNKNELIEGSLNNTTNRQRAGSTNMRSNPMTIHYKKKPMKLTKQPQVGLSKILSHVNVLVVEDNLVNQKIMARHLKSCNVMYKIASTGKEALEMWKEGGFQLCFMDIQLPVMSGIEVTQEIRRLERLNHIGNFAQSSTTFLDEISKIDPADHLNLEFFRSPIIIVALTASTSAEDKQSALAAGCNDYLTKPVQLKWLKNKLTEWGCMQALINYERFRNDQ</sequence>
<keyword evidence="2" id="KW-1185">Reference proteome</keyword>
<proteinExistence type="predicted"/>
<evidence type="ECO:0000313" key="1">
    <source>
        <dbReference type="EMBL" id="GME75169.1"/>
    </source>
</evidence>
<dbReference type="EMBL" id="BSXS01001130">
    <property type="protein sequence ID" value="GME75169.1"/>
    <property type="molecule type" value="Genomic_DNA"/>
</dbReference>
<comment type="caution">
    <text evidence="1">The sequence shown here is derived from an EMBL/GenBank/DDBJ whole genome shotgun (WGS) entry which is preliminary data.</text>
</comment>
<protein>
    <submittedName>
        <fullName evidence="1">Unnamed protein product</fullName>
    </submittedName>
</protein>
<organism evidence="1 2">
    <name type="scientific">Ambrosiozyma monospora</name>
    <name type="common">Yeast</name>
    <name type="synonym">Endomycopsis monosporus</name>
    <dbReference type="NCBI Taxonomy" id="43982"/>
    <lineage>
        <taxon>Eukaryota</taxon>
        <taxon>Fungi</taxon>
        <taxon>Dikarya</taxon>
        <taxon>Ascomycota</taxon>
        <taxon>Saccharomycotina</taxon>
        <taxon>Pichiomycetes</taxon>
        <taxon>Pichiales</taxon>
        <taxon>Pichiaceae</taxon>
        <taxon>Ambrosiozyma</taxon>
    </lineage>
</organism>
<reference evidence="1" key="1">
    <citation type="submission" date="2023-04" db="EMBL/GenBank/DDBJ databases">
        <title>Ambrosiozyma monospora NBRC 10751.</title>
        <authorList>
            <person name="Ichikawa N."/>
            <person name="Sato H."/>
            <person name="Tonouchi N."/>
        </authorList>
    </citation>
    <scope>NUCLEOTIDE SEQUENCE</scope>
    <source>
        <strain evidence="1">NBRC 10751</strain>
    </source>
</reference>
<dbReference type="Proteomes" id="UP001165064">
    <property type="component" value="Unassembled WGS sequence"/>
</dbReference>
<name>A0ACB5SX41_AMBMO</name>
<gene>
    <name evidence="1" type="ORF">Amon02_000205000</name>
</gene>